<gene>
    <name evidence="4" type="primary">blc</name>
    <name evidence="4" type="ORF">GCM10008111_10290</name>
</gene>
<evidence type="ECO:0000313" key="4">
    <source>
        <dbReference type="EMBL" id="GGW56054.1"/>
    </source>
</evidence>
<dbReference type="PANTHER" id="PTHR10612">
    <property type="entry name" value="APOLIPOPROTEIN D"/>
    <property type="match status" value="1"/>
</dbReference>
<comment type="function">
    <text evidence="2">Involved in the storage or transport of lipids necessary for membrane maintenance under stressful conditions. Displays a binding preference for lysophospholipids.</text>
</comment>
<comment type="subunit">
    <text evidence="2">Homodimer.</text>
</comment>
<dbReference type="Proteomes" id="UP000634667">
    <property type="component" value="Unassembled WGS sequence"/>
</dbReference>
<evidence type="ECO:0000259" key="3">
    <source>
        <dbReference type="Pfam" id="PF08212"/>
    </source>
</evidence>
<dbReference type="CDD" id="cd19438">
    <property type="entry name" value="lipocalin_Blc-like"/>
    <property type="match status" value="1"/>
</dbReference>
<dbReference type="Gene3D" id="2.40.128.20">
    <property type="match status" value="1"/>
</dbReference>
<evidence type="ECO:0000256" key="2">
    <source>
        <dbReference type="PIRNR" id="PIRNR036893"/>
    </source>
</evidence>
<keyword evidence="5" id="KW-1185">Reference proteome</keyword>
<dbReference type="PRINTS" id="PR01171">
    <property type="entry name" value="BCTLIPOCALIN"/>
</dbReference>
<dbReference type="InterPro" id="IPR022271">
    <property type="entry name" value="Lipocalin_ApoD"/>
</dbReference>
<comment type="subcellular location">
    <subcellularLocation>
        <location evidence="2">Cell outer membrane</location>
    </subcellularLocation>
</comment>
<dbReference type="InterPro" id="IPR000566">
    <property type="entry name" value="Lipocln_cytosolic_FA-bd_dom"/>
</dbReference>
<reference evidence="5" key="1">
    <citation type="journal article" date="2019" name="Int. J. Syst. Evol. Microbiol.">
        <title>The Global Catalogue of Microorganisms (GCM) 10K type strain sequencing project: providing services to taxonomists for standard genome sequencing and annotation.</title>
        <authorList>
            <consortium name="The Broad Institute Genomics Platform"/>
            <consortium name="The Broad Institute Genome Sequencing Center for Infectious Disease"/>
            <person name="Wu L."/>
            <person name="Ma J."/>
        </authorList>
    </citation>
    <scope>NUCLEOTIDE SEQUENCE [LARGE SCALE GENOMIC DNA]</scope>
    <source>
        <strain evidence="5">KCTC 23723</strain>
    </source>
</reference>
<organism evidence="4 5">
    <name type="scientific">Alishewanella tabrizica</name>
    <dbReference type="NCBI Taxonomy" id="671278"/>
    <lineage>
        <taxon>Bacteria</taxon>
        <taxon>Pseudomonadati</taxon>
        <taxon>Pseudomonadota</taxon>
        <taxon>Gammaproteobacteria</taxon>
        <taxon>Alteromonadales</taxon>
        <taxon>Alteromonadaceae</taxon>
        <taxon>Alishewanella</taxon>
    </lineage>
</organism>
<keyword evidence="2" id="KW-0449">Lipoprotein</keyword>
<dbReference type="PIRSF" id="PIRSF036893">
    <property type="entry name" value="Lipocalin_ApoD"/>
    <property type="match status" value="1"/>
</dbReference>
<feature type="domain" description="Lipocalin/cytosolic fatty-acid binding" evidence="3">
    <location>
        <begin position="33"/>
        <end position="170"/>
    </location>
</feature>
<name>A0ABQ2WH44_9ALTE</name>
<evidence type="ECO:0000313" key="5">
    <source>
        <dbReference type="Proteomes" id="UP000634667"/>
    </source>
</evidence>
<sequence length="174" mass="19559">MRIFTTFIAFISFMLLNGCTSVPDKVNPVTPFELNRYLGTWHEVARLDHSFERGLTQVTAEYTLREDGGITVINKGYDASKDSWKTAEGKAFFVDEQNVGRLKVSFFGPFYGGYNIAMLDDDYQIALVIGPNLKYAWLLSRKPQLSAAECAPYLAEAERIGIAVSQLIWLSPCQ</sequence>
<dbReference type="PANTHER" id="PTHR10612:SF34">
    <property type="entry name" value="APOLIPOPROTEIN D"/>
    <property type="match status" value="1"/>
</dbReference>
<protein>
    <recommendedName>
        <fullName evidence="2">Outer membrane lipoprotein Blc</fullName>
    </recommendedName>
</protein>
<comment type="similarity">
    <text evidence="1 2">Belongs to the calycin superfamily. Lipocalin family.</text>
</comment>
<keyword evidence="2" id="KW-0998">Cell outer membrane</keyword>
<dbReference type="RefSeq" id="WP_189481187.1">
    <property type="nucleotide sequence ID" value="NZ_BMYR01000003.1"/>
</dbReference>
<dbReference type="InterPro" id="IPR012674">
    <property type="entry name" value="Calycin"/>
</dbReference>
<dbReference type="SUPFAM" id="SSF50814">
    <property type="entry name" value="Lipocalins"/>
    <property type="match status" value="1"/>
</dbReference>
<accession>A0ABQ2WH44</accession>
<evidence type="ECO:0000256" key="1">
    <source>
        <dbReference type="ARBA" id="ARBA00006889"/>
    </source>
</evidence>
<dbReference type="EMBL" id="BMYR01000003">
    <property type="protein sequence ID" value="GGW56054.1"/>
    <property type="molecule type" value="Genomic_DNA"/>
</dbReference>
<dbReference type="Pfam" id="PF08212">
    <property type="entry name" value="Lipocalin_2"/>
    <property type="match status" value="1"/>
</dbReference>
<comment type="caution">
    <text evidence="4">The sequence shown here is derived from an EMBL/GenBank/DDBJ whole genome shotgun (WGS) entry which is preliminary data.</text>
</comment>
<dbReference type="InterPro" id="IPR047202">
    <property type="entry name" value="Lipocalin_Blc-like_dom"/>
</dbReference>
<dbReference type="InterPro" id="IPR002446">
    <property type="entry name" value="Lipocalin_bac"/>
</dbReference>
<dbReference type="InterPro" id="IPR022272">
    <property type="entry name" value="Lipocalin_CS"/>
</dbReference>
<dbReference type="PROSITE" id="PS00213">
    <property type="entry name" value="LIPOCALIN"/>
    <property type="match status" value="1"/>
</dbReference>
<keyword evidence="2" id="KW-0446">Lipid-binding</keyword>
<proteinExistence type="inferred from homology"/>
<keyword evidence="2" id="KW-0472">Membrane</keyword>